<dbReference type="InterPro" id="IPR003594">
    <property type="entry name" value="HATPase_dom"/>
</dbReference>
<dbReference type="Pfam" id="PF00672">
    <property type="entry name" value="HAMP"/>
    <property type="match status" value="1"/>
</dbReference>
<keyword evidence="8" id="KW-0547">Nucleotide-binding</keyword>
<dbReference type="GO" id="GO:0005886">
    <property type="term" value="C:plasma membrane"/>
    <property type="evidence" value="ECO:0007669"/>
    <property type="project" value="UniProtKB-SubCell"/>
</dbReference>
<dbReference type="Gene3D" id="3.30.565.10">
    <property type="entry name" value="Histidine kinase-like ATPase, C-terminal domain"/>
    <property type="match status" value="1"/>
</dbReference>
<dbReference type="CDD" id="cd12915">
    <property type="entry name" value="PDC2_DGC_like"/>
    <property type="match status" value="1"/>
</dbReference>
<dbReference type="GO" id="GO:0005524">
    <property type="term" value="F:ATP binding"/>
    <property type="evidence" value="ECO:0007669"/>
    <property type="project" value="UniProtKB-KW"/>
</dbReference>
<evidence type="ECO:0000259" key="15">
    <source>
        <dbReference type="PROSITE" id="PS50885"/>
    </source>
</evidence>
<dbReference type="Gene3D" id="1.10.287.130">
    <property type="match status" value="1"/>
</dbReference>
<dbReference type="AlphaFoldDB" id="A0A936Z936"/>
<dbReference type="InterPro" id="IPR003660">
    <property type="entry name" value="HAMP_dom"/>
</dbReference>
<dbReference type="EC" id="2.7.13.3" evidence="3"/>
<evidence type="ECO:0000256" key="3">
    <source>
        <dbReference type="ARBA" id="ARBA00012438"/>
    </source>
</evidence>
<evidence type="ECO:0000313" key="17">
    <source>
        <dbReference type="Proteomes" id="UP000605848"/>
    </source>
</evidence>
<evidence type="ECO:0000256" key="9">
    <source>
        <dbReference type="ARBA" id="ARBA00022777"/>
    </source>
</evidence>
<dbReference type="SMART" id="SM00387">
    <property type="entry name" value="HATPase_c"/>
    <property type="match status" value="1"/>
</dbReference>
<gene>
    <name evidence="16" type="ORF">JKG68_14330</name>
</gene>
<dbReference type="InterPro" id="IPR033479">
    <property type="entry name" value="dCache_1"/>
</dbReference>
<evidence type="ECO:0000256" key="2">
    <source>
        <dbReference type="ARBA" id="ARBA00004651"/>
    </source>
</evidence>
<evidence type="ECO:0000313" key="16">
    <source>
        <dbReference type="EMBL" id="MBL0405146.1"/>
    </source>
</evidence>
<dbReference type="InterPro" id="IPR011495">
    <property type="entry name" value="Sig_transdc_His_kin_sub2_dim/P"/>
</dbReference>
<evidence type="ECO:0000256" key="13">
    <source>
        <dbReference type="SAM" id="Phobius"/>
    </source>
</evidence>
<dbReference type="PROSITE" id="PS50885">
    <property type="entry name" value="HAMP"/>
    <property type="match status" value="1"/>
</dbReference>
<sequence length="563" mass="61608">MTLRARLYLLVFLALAPAFALLFYNDWSDRKRREAQAEAEALRYARLVSSEMDRLFEGIRAQLSAVAEAPVVQNFSDPECGRYLVRLETTNAATTSVSVYDTTGARRCSAVDLVNIMDRPYFKQALQSDEFIVGEYVVGKTSALPVLPFAMRIRKGGEVTGVIVTTLRLDWLRQYLTDRSGDFPSRSSITVIDRSGTILVRVPNREREGTKLFRYPELLTAQQSGTLTSTAENTADGVARLLGYTAIGERPRGIGVSVGIPLDVIFAGLEEVRLRNLLLLGITALLALLAAHLAGRAFVIQPVSKLLAAAERLRKGDLTARVDVGNPGSELGRLSAAFNAMAVDLENSLQYKDMLLRELSHRVMNSLQTIAALFVMQARTMKDAEARGHFDQAVSRINSVALAYRRLHAARGVEVVEFATFIRELCSELQSSMLPDGSPITVEADPTLLSPDQAMPLALVVNELVTNAIKHGGTDPSITVKLGWSSEGCRLAVRNRGELPTNYDPTNTKGFGMRMVRTTVDQLGGHFEAASMAGETEFAITFPPSVQQMAIARVVEGGQEALR</sequence>
<comment type="caution">
    <text evidence="16">The sequence shown here is derived from an EMBL/GenBank/DDBJ whole genome shotgun (WGS) entry which is preliminary data.</text>
</comment>
<reference evidence="16" key="1">
    <citation type="submission" date="2021-01" db="EMBL/GenBank/DDBJ databases">
        <title>Microvirga sp.</title>
        <authorList>
            <person name="Kim M.K."/>
        </authorList>
    </citation>
    <scope>NUCLEOTIDE SEQUENCE</scope>
    <source>
        <strain evidence="16">5420S-16</strain>
    </source>
</reference>
<keyword evidence="17" id="KW-1185">Reference proteome</keyword>
<keyword evidence="11 13" id="KW-1133">Transmembrane helix</keyword>
<dbReference type="SUPFAM" id="SSF158472">
    <property type="entry name" value="HAMP domain-like"/>
    <property type="match status" value="1"/>
</dbReference>
<organism evidence="16 17">
    <name type="scientific">Microvirga aerilata</name>
    <dbReference type="NCBI Taxonomy" id="670292"/>
    <lineage>
        <taxon>Bacteria</taxon>
        <taxon>Pseudomonadati</taxon>
        <taxon>Pseudomonadota</taxon>
        <taxon>Alphaproteobacteria</taxon>
        <taxon>Hyphomicrobiales</taxon>
        <taxon>Methylobacteriaceae</taxon>
        <taxon>Microvirga</taxon>
    </lineage>
</organism>
<dbReference type="PROSITE" id="PS50109">
    <property type="entry name" value="HIS_KIN"/>
    <property type="match status" value="1"/>
</dbReference>
<evidence type="ECO:0000256" key="5">
    <source>
        <dbReference type="ARBA" id="ARBA00022553"/>
    </source>
</evidence>
<evidence type="ECO:0000256" key="10">
    <source>
        <dbReference type="ARBA" id="ARBA00022840"/>
    </source>
</evidence>
<accession>A0A936Z936</accession>
<comment type="catalytic activity">
    <reaction evidence="1">
        <text>ATP + protein L-histidine = ADP + protein N-phospho-L-histidine.</text>
        <dbReference type="EC" id="2.7.13.3"/>
    </reaction>
</comment>
<dbReference type="EMBL" id="JAEQMY010000018">
    <property type="protein sequence ID" value="MBL0405146.1"/>
    <property type="molecule type" value="Genomic_DNA"/>
</dbReference>
<comment type="subcellular location">
    <subcellularLocation>
        <location evidence="2">Cell membrane</location>
        <topology evidence="2">Multi-pass membrane protein</topology>
    </subcellularLocation>
</comment>
<keyword evidence="12 13" id="KW-0472">Membrane</keyword>
<dbReference type="Gene3D" id="3.30.450.20">
    <property type="entry name" value="PAS domain"/>
    <property type="match status" value="2"/>
</dbReference>
<dbReference type="SUPFAM" id="SSF55874">
    <property type="entry name" value="ATPase domain of HSP90 chaperone/DNA topoisomerase II/histidine kinase"/>
    <property type="match status" value="1"/>
</dbReference>
<dbReference type="Pfam" id="PF02518">
    <property type="entry name" value="HATPase_c"/>
    <property type="match status" value="1"/>
</dbReference>
<dbReference type="InterPro" id="IPR029151">
    <property type="entry name" value="Sensor-like_sf"/>
</dbReference>
<evidence type="ECO:0000256" key="11">
    <source>
        <dbReference type="ARBA" id="ARBA00022989"/>
    </source>
</evidence>
<name>A0A936Z936_9HYPH</name>
<evidence type="ECO:0000256" key="6">
    <source>
        <dbReference type="ARBA" id="ARBA00022679"/>
    </source>
</evidence>
<feature type="domain" description="HAMP" evidence="15">
    <location>
        <begin position="297"/>
        <end position="350"/>
    </location>
</feature>
<dbReference type="InterPro" id="IPR005467">
    <property type="entry name" value="His_kinase_dom"/>
</dbReference>
<dbReference type="SMART" id="SM00304">
    <property type="entry name" value="HAMP"/>
    <property type="match status" value="1"/>
</dbReference>
<keyword evidence="6" id="KW-0808">Transferase</keyword>
<dbReference type="CDD" id="cd06225">
    <property type="entry name" value="HAMP"/>
    <property type="match status" value="1"/>
</dbReference>
<keyword evidence="5" id="KW-0597">Phosphoprotein</keyword>
<dbReference type="Proteomes" id="UP000605848">
    <property type="component" value="Unassembled WGS sequence"/>
</dbReference>
<dbReference type="PANTHER" id="PTHR41523">
    <property type="entry name" value="TWO-COMPONENT SYSTEM SENSOR PROTEIN"/>
    <property type="match status" value="1"/>
</dbReference>
<keyword evidence="9" id="KW-0418">Kinase</keyword>
<feature type="transmembrane region" description="Helical" evidence="13">
    <location>
        <begin position="6"/>
        <end position="24"/>
    </location>
</feature>
<evidence type="ECO:0000256" key="12">
    <source>
        <dbReference type="ARBA" id="ARBA00023136"/>
    </source>
</evidence>
<keyword evidence="10" id="KW-0067">ATP-binding</keyword>
<proteinExistence type="predicted"/>
<dbReference type="InterPro" id="IPR036890">
    <property type="entry name" value="HATPase_C_sf"/>
</dbReference>
<dbReference type="SUPFAM" id="SSF103190">
    <property type="entry name" value="Sensory domain-like"/>
    <property type="match status" value="1"/>
</dbReference>
<dbReference type="PANTHER" id="PTHR41523:SF8">
    <property type="entry name" value="ETHYLENE RESPONSE SENSOR PROTEIN"/>
    <property type="match status" value="1"/>
</dbReference>
<protein>
    <recommendedName>
        <fullName evidence="3">histidine kinase</fullName>
        <ecNumber evidence="3">2.7.13.3</ecNumber>
    </recommendedName>
</protein>
<dbReference type="CDD" id="cd12914">
    <property type="entry name" value="PDC1_DGC_like"/>
    <property type="match status" value="1"/>
</dbReference>
<evidence type="ECO:0000259" key="14">
    <source>
        <dbReference type="PROSITE" id="PS50109"/>
    </source>
</evidence>
<dbReference type="Pfam" id="PF02743">
    <property type="entry name" value="dCache_1"/>
    <property type="match status" value="1"/>
</dbReference>
<dbReference type="GO" id="GO:0007165">
    <property type="term" value="P:signal transduction"/>
    <property type="evidence" value="ECO:0007669"/>
    <property type="project" value="InterPro"/>
</dbReference>
<dbReference type="Pfam" id="PF07568">
    <property type="entry name" value="HisKA_2"/>
    <property type="match status" value="1"/>
</dbReference>
<evidence type="ECO:0000256" key="4">
    <source>
        <dbReference type="ARBA" id="ARBA00022475"/>
    </source>
</evidence>
<dbReference type="RefSeq" id="WP_202060601.1">
    <property type="nucleotide sequence ID" value="NZ_JAEQMY010000018.1"/>
</dbReference>
<evidence type="ECO:0000256" key="7">
    <source>
        <dbReference type="ARBA" id="ARBA00022692"/>
    </source>
</evidence>
<evidence type="ECO:0000256" key="1">
    <source>
        <dbReference type="ARBA" id="ARBA00000085"/>
    </source>
</evidence>
<keyword evidence="4" id="KW-1003">Cell membrane</keyword>
<evidence type="ECO:0000256" key="8">
    <source>
        <dbReference type="ARBA" id="ARBA00022741"/>
    </source>
</evidence>
<dbReference type="GO" id="GO:0004673">
    <property type="term" value="F:protein histidine kinase activity"/>
    <property type="evidence" value="ECO:0007669"/>
    <property type="project" value="UniProtKB-EC"/>
</dbReference>
<keyword evidence="7 13" id="KW-0812">Transmembrane</keyword>
<feature type="domain" description="Histidine kinase" evidence="14">
    <location>
        <begin position="358"/>
        <end position="546"/>
    </location>
</feature>